<feature type="compositionally biased region" description="Low complexity" evidence="7">
    <location>
        <begin position="768"/>
        <end position="791"/>
    </location>
</feature>
<feature type="domain" description="THAP-type" evidence="9">
    <location>
        <begin position="1602"/>
        <end position="1672"/>
    </location>
</feature>
<feature type="compositionally biased region" description="Low complexity" evidence="7">
    <location>
        <begin position="295"/>
        <end position="307"/>
    </location>
</feature>
<feature type="domain" description="THAP-type" evidence="9">
    <location>
        <begin position="5308"/>
        <end position="5381"/>
    </location>
</feature>
<sequence>MSQNQNKQHLQQQQQLEHHQLQQQQHHHHQQQLLHHHHQQQQQQRQWHQQYQQQQQQLHHHHQQQQQQAQYAAAAVAHAHVAAATGMRSGNGMPGMFGNTLGRGGCLYDTSGGSLVGGGNGGGGFDLDMAAHHIGSGNASAITATSTAPAVGVGIAGGGVGGYLPSHVNVSSVAGGAYNAGMSGMPTSSESGRRASVGGCAYTQASQSQPQPPPQQPQQQQQHTILPPERIKMEPLEQILTPTIEMEELIIKTEPTDDAYNKVSTVDEAIATGSTNMNPNAGYMNFPKHLQPYPQHQQQQQQQLLEQQKQRQKLQHQQHALQQQQHLQQQQQQHLQHQQHQHLQQQQQQQREQQLQQQMLSHDAMAEAGLLTVKLEPQIHIKEEMPEASQNKPLNFPRRKVQTERSDTLPICQRCKQVFFKKQSYSKHVSQSLCEIVEYDFKCSICPMSFTSSEELQTHEQLHRENMYFCHKYCGKYFDTIELCEVHEYMQHEYVNYICNVCSAGFASRDLLFAHMPQHRNQPRYDCPVCRLWFHTGIQLHQHRIQAPYFCGKFYRRAGAAAPPMPAGGAPFGPVPPTHSANYNLQDCSMGIIEMPNSNSFSSYLQNRAFHHQHPAPPHPPLPPQQMHPHLAQQQQHLQRQQQQLHLQQQHPQFPTQPLHAAPQQPQPTGAQPDFMRRNSITGATGSATTEFQMPQIKTEIKVEPDLYVAPDYPLQTPLPPPPLPPPPLSTAQQSPLASPSRQRGRFGDFTNESFSAGGASGDTSHAFGTHNHSSGSNGNSNDFSNSNTSSLQHNNSNDNNGSKHKPSAFPVGNFHFPTTPAVSRTRVVDTGEDGAVCCVPHCGVTKQSSPTLQFFTFPKDEKYLHQWLHNLKMFPEPDSTYSQYRICSLHFPKRCINRYSLCYWAVPTFNLGHDDVANLYQNREITNTFTVGERAQCSMPGCPSQRGESNCKFYNFPNDMKTRIKWCQNARLPVNSREPRHFCSRHFEDRCFGKFRLKPWAVPTLHLGTPYGRIHDNPGVFYLEEKKCCLPHCKRTRSSDFNLSLYRFPRDEVLLRRWCYNLRLDPAIYRGKNHKICSAHFIKEALGLRKLSPGAVPTLNLGHNDRFNIYENELPTPPVVPPSKMFNFHNVSAPPPVYSSHRHSIASSSSHSERLYPNPVSKLKFSISNITAGDVSSMSGSATQNILDSLEVCFVPSCKRNRNIDNVTLHTIPRRPEQMRKWCHNLKIGIETLHKGVRICSAHFEPYCIGGCMRPFAVPTLNLGHDDPNIYRNPDVIKKLNIRETCCVQDCKRNRDRDHANLHRFPSNFEMLTKWCENLLKPVPDGTKLFNDAICEVHFEERCIRNKRLEKWAVPTVKLGHAEEPKHRLPTDEEIAEQWPKPLMPNKGIEEGECCVSTCRRDPKIDDVKLYRTPEDPELLAKWAHNLQTETEDLTTLRICNLHFEEVCFSKKRRLHYWSLPTLNLATNVEQLYENPEPLVPQVIIKSETKRERRRMRDSNEPLKPWTPRCCLPHCRKRRDTDHVQLFRFPVLNRPMLAKWCHNLQLPQVGNGHRRLCSTHFEPRVLSKRCPIPMSVPTLDLNTPPGYKIYMNPARLKAVKLQQVCCISSCSRTRADGVQLFRFPHSRSVLRKWCHNTRQHARGEYRVCSRHFEPHAFGAKRLMPGAIPTLNLDPEVEDVYANEAQSFAETQCVVSGCVASKELDGVRLFKFPSDDVDLLWKWCNNLKMNPVDCRGVRICNRHFEPECVGSKMLYKWAVPTLALGHNDADIKLVSVPPPEARYSDVVTKCCVPTCGKSRKFDDAQMNSFPKNLRLFRCWKHNLKLDFLDFKDREKYKICSDHFEPVCLGKLRLNYGAIPTLNLGHDDTDDLYPVDPAQIQVSLFGKMRPRIASDKDAAEFELAGCVGKDDIKCSYPNCTATKMLLSEPYDMPAALPLHALWCAQMKVDTEALSETPKLCGLHFIKLYKATLEAANALAEGDNELSEAMKSLNETYEKCCTSPIVCSAQCCVVGCGSNQVSGSRTAQRLYLFPTAVGSGIDLLEKWCHNVDVSAADLTRFTHKVCARHFEAQCIGPTQRLRSWAIPTLQLKQKPEHKLHAIPELGSAARPHEARCCVATCARERGDFETMRLFSFPIIDEVLEKWLHNLQLTRNQCARLRICEQHFEPRCIVKTRLLRWAVPTLLLERNAEELLQNEPPVQAAAPAAPIADEVDTIDAASNIEGDEDMRDVDDEDDDNNSGELAAVPNVKMKKSLGIFKCCVPSCRRTRLQHGVRLFQFPTSHQILRKWCHNLKISLEKASDPALRICSIHFHKRCIDGKELRPWAKPTNALGHSGPIYENPKNLPGVFLPKCCLAHCRQRRTLENDLRTFGFPKDEALMRKWCANLRMEPRANHARICMSHFPPEAMGNKKLRANAVPTLNLGHNEPLEYDNALLIATAMKARNPLEEKKILNSDASDTELGNIGEYDDEMDDEDNDDDDDYRIDEEDDKNDFYASAGVGNSDEEEEETVEDFTPSISAATGDDDELYSNNEARDADNFIVDSADEDEEGAEVEDEDEEDIYGNEEDDDEDDSDESDESVAENIYNSPAEEDDSDSESEVNAIDNNADSKDAEVDDDDVEMLIDADEDEDDKSSYNACDPLDFVECVNQSDDTQQNDAPASSTKVRNLHKAGKNMRKRPITTSPTNYEDDSNTNYSNADETTRFTATTSNSASATTSSASASAAATSNAPASTRHCGADKISRSVFRLCCLRHRRKKKAPPDPPPDMRCARAKAPAVHRTLMNNIGRPRRQRAYCAVHRCGRTAGAAVTLYRFPLSGSRYCRRWCAQLKIKMTHTSRLRICQRHFPYSLVDRRRRRLRFGAIPTRNLYNTTGQFKRNPLYDLYKNTTQSAANASERAASADTTQTPTAQLNVYNRCCVPHCGKSHQVDGVTLFRFPKLRSLYLQWATNLRLMPTMRLVQVYKVCSDHFEPQCLNYQRKDRANLKYGSVPTLKLGHNDTSKIYKQNTLLPQKRRGLGRRKWYPQKGVNECAVHDCKMAQFLQMQLFALPATLKLQERWCNYFKLNFTGASKDATEFFENVRLCALHYMEGYQMATYSDDARKGSSAALDELEANYARITSSTRIQMLKCCVPNCSTKFTDNVRLAAFPSAEELRAKWQHNTQVSFSPSHRYLYKVCALHFEERCFAKKRLFMWAIPTLHLPRPQNQDTEHKLFENPIFDSVSGAQCCIEDCATNQVKQEAAAANDDDKEVCKAAVRFWHFPQDDALREKWCHNLGLNALTNEISHTSRRWRICSRHFEQFCIGKTLRSWAVPTLHLPKPVKHAKSGRRSTYIYQNPDSAAVYYRCCIKTCHQLRDLDAGIRLYAFPKKDTMLQKWAHNIRMPAEKCRYARICTLHFEAQCLRPQMQSWALPTIDLGHDEADIFRVPKVKLMVTNERCCLPHCSKRRSRDNVHLFTFPRDKDVLDKWWHNLAIGVQDVKRRLICESHFEPRCISKRRLKRWAIPTLHLGHTNDTLKNPTPAEVATYESNTTARRSQTPSKMTRAKSTQPTAPTSTLQKCSIAHCARGVESSALYRFPKPDWLRKKWCDNTRIDEETAKQAKICARHFEPHVMGNRKPRPWALPTMELGADENGVPLPVVHANPKQLSRFHPEEHEWGELRYVRANHCSIISCLKSKKDGVTLFNYPTKRHMLQKWAENCRHYPYQAKRYRFQLCGAHFTADCFKREGTRLRKGSVPTLNLGHDDAQIHQSEFESLSAIKIEMKELKSCSVPQCGRTNLHEGVRLFKFPYERAETLEKWCHNLRMNAADCRNALICNMHFESRCVGGGHRGLLLRAIPTLLLGHNESDIFNNPESFDRPEKLISCCVPGCTNTKQTEGITLSAFPKLRSHFEKWAHNLQLPVSTTVWHTYKVCSAHFESYCYEHGRIKVGAMPTLKLGHSNAIDLYTVSEETMSQAFKRKRVGPKTETPKAPHEECCYPECREMELRLTNQLFEFPRLDDIRRVWYESVGLSAEEQAEEVCVATENETPKTAPDNSMPQDADATAPAPVKVAKISPKLCPMHFKLLYIEHAALLDTLKSDSTADTQRILHKLDETYTKVCDISCVRRISCAVPGCNSNYLTTKSLKFFKFPDNAEMRAKWCHNTQVIIDPDRLYCYKICELHFEASCAPQLTKKIQRLKSWALPTLQLPPRAADAPDLYALPAPDTLAETKRASLLLNAPLNKCCITSCVYAKAPAERALSADGEIQFFNFPNDAELLYKWVYNTQISMVAATNARICSLHFEKHCINKRLRMYAVPTLLLGHQKTDIYKNPSDKRVAAETMESKPPKLPKYYEDNVADDVEVEEKEENEDDDDDDDVLLSDVKAHKMKLKKSDITKYKTEVFGESEPRTVRKSALHDEKKIERALLEPMLVVKTELKERKEIATTTTTTNKPATHPKPYHQPFIINIKQEKDIEENYTAEGIENQMKQGLLDMFNSFGDTGAEQEPDDINELGDEVTQMERDTARHCRIVGCNSYARNAGVTLFKFPFPLDQFRKWLHNTQLEVDYTRRWRYRICHRHFEPICMQFRKLPPGTMPTLNLGPKRPAHIYENEFDVNSLSKYKTKPQQQNLTTTTSNVLSDLNDEADTSSSFAAPTHHNNDNIDPSADYNDDYADFVDNTPIDRDTSRHCRIPDCNSHAKDPGVTLFKFPMSEYLFHKWLYNTQLKVDYTRRWRYRICQRHFEPICMQFRKLPPGTMPTLNLGPSRPARIYENSFDINHLKKFKTKLKNTTTTTSAAIAPTSTSAIMHSSHADYTDDLETSSSYAVDANVSNTSQLPLLSCTVRHCTSQYHALHEGLHLHKLPTNIMLREKWIYNCRFSEETLISMSSRIRICSLHFTPNCYYGVKRQLKFGSVPTLRLGHTDPNIYPHGFSNESEAQMAGKQHTAQHNWRTKRLQSSTDANQDICCLINCRHSRREYTRHFAFPSERELLDQWLNALGMEFNSSRPDDYKICEWHFKASDFDGEVLRADAVPTRNLKIDDANQTDDEDDNEDEDDDVVWNANEEPLDERPSTSAAAAAAASTTTPDGYNKLIPGSRRCCLAHCRKQLFQDNVRTFKFPTMHEQFEKWVHNLGIKYDGDAPWRYQICSEHFENQCIIHYENKAKLFRWAVPTLKLGKHAPTILFTNENPKNLQQRDADYERVYRNSNAGGYADNIDNEETMDTTNDELSSTAPPADAPKHMAYKQEDMDLLAPIERPPHKMGGATKRSNYAYTASNDDGDDYYDGDDNAYDMGDGENSLLNVIREERPSAVKEGTPASSFFSLQLVRGGSAKVRACCLPHCGRTRESGVRLFRFPTEPVFLKRWEYNLRVLFNESQRNTHLICSAHFERGQYNKRLVVDAIPTLNLGHNSTDIYRNGQYEPTRMHKRALTASPPRIPSSNSLPLSSHKPLHCNVPACADTQSKRRLYPFPSNHGFVKIWVERTQIAYDARHHAELRVCELHFETDCFSAHGLNNNAVPTLFLPAPNALPTPASIAPVASTKIPPPIGRSAAASTTMPKLSAITCSVTNCSNSTATRTDLKIFSKFPDDFELFTKWCFNLKIDPRTYVDGSYNVCSEHFEPFCIGGHSLRVWAVPTLRLGHNSKLIHSVERPAEMETKCCLPHCGRKKSKDGVEFYSFPKGDIYRQWCQILKIDEGLYRNTDKKICSAHFRADCFNSNGTLRLGARPTMLLRNRTATAAAHMLKPPAPYRSKCIVRICHEMQQLYSFPAQRNLCTKWCHNLKIDYYPKLHENMNFKICRRHFEPNCLLSGGKLHAEAVPTVQLGHSDVNIYQNLVGIKHSASTTSYDDNSSLRTSVSTVHTWLMDVDAETNAVNNMPPVGSVDAVTGVVGGAAGTARDADDDMVRMEYEPPVDLEPTVVTENIADDNLDLTDNAYMQMEDDTYYADFEEQRLLPQSSTFIAAESAEVIDLDAVDAVQEQFPNWSQDDAVLVDDDDEEEDDDALLWPLN</sequence>
<feature type="domain" description="THAP-type" evidence="9">
    <location>
        <begin position="2344"/>
        <end position="2421"/>
    </location>
</feature>
<feature type="compositionally biased region" description="Low complexity" evidence="7">
    <location>
        <begin position="317"/>
        <end position="358"/>
    </location>
</feature>
<evidence type="ECO:0000259" key="8">
    <source>
        <dbReference type="PROSITE" id="PS50157"/>
    </source>
</evidence>
<feature type="domain" description="THAP-type" evidence="9">
    <location>
        <begin position="1689"/>
        <end position="1763"/>
    </location>
</feature>
<feature type="compositionally biased region" description="Low complexity" evidence="7">
    <location>
        <begin position="40"/>
        <end position="57"/>
    </location>
</feature>
<feature type="region of interest" description="Disordered" evidence="7">
    <location>
        <begin position="2651"/>
        <end position="2734"/>
    </location>
</feature>
<dbReference type="InterPro" id="IPR036236">
    <property type="entry name" value="Znf_C2H2_sf"/>
</dbReference>
<feature type="compositionally biased region" description="Low complexity" evidence="7">
    <location>
        <begin position="627"/>
        <end position="673"/>
    </location>
</feature>
<feature type="domain" description="THAP-type" evidence="9">
    <location>
        <begin position="2791"/>
        <end position="2866"/>
    </location>
</feature>
<reference evidence="11" key="2">
    <citation type="submission" date="2025-08" db="UniProtKB">
        <authorList>
            <consortium name="RefSeq"/>
        </authorList>
    </citation>
    <scope>IDENTIFICATION</scope>
    <source>
        <tissue evidence="11">Adult</tissue>
    </source>
</reference>
<feature type="domain" description="THAP-type" evidence="9">
    <location>
        <begin position="1505"/>
        <end position="1581"/>
    </location>
</feature>
<gene>
    <name evidence="11" type="primary">LOC105232938</name>
</gene>
<feature type="compositionally biased region" description="Pro residues" evidence="7">
    <location>
        <begin position="717"/>
        <end position="729"/>
    </location>
</feature>
<feature type="region of interest" description="Disordered" evidence="7">
    <location>
        <begin position="5184"/>
        <end position="5214"/>
    </location>
</feature>
<feature type="domain" description="THAP-type" evidence="9">
    <location>
        <begin position="2005"/>
        <end position="2088"/>
    </location>
</feature>
<dbReference type="InterPro" id="IPR013087">
    <property type="entry name" value="Znf_C2H2_type"/>
</dbReference>
<feature type="compositionally biased region" description="Acidic residues" evidence="7">
    <location>
        <begin position="2222"/>
        <end position="2238"/>
    </location>
</feature>
<dbReference type="RefSeq" id="XP_049317457.1">
    <property type="nucleotide sequence ID" value="XM_049461500.1"/>
</dbReference>
<keyword evidence="10" id="KW-1185">Reference proteome</keyword>
<feature type="region of interest" description="Disordered" evidence="7">
    <location>
        <begin position="1"/>
        <end position="71"/>
    </location>
</feature>
<evidence type="ECO:0000256" key="3">
    <source>
        <dbReference type="ARBA" id="ARBA00022833"/>
    </source>
</evidence>
<feature type="compositionally biased region" description="Low complexity" evidence="7">
    <location>
        <begin position="5048"/>
        <end position="5061"/>
    </location>
</feature>
<dbReference type="InterPro" id="IPR026516">
    <property type="entry name" value="THAP1/10"/>
</dbReference>
<evidence type="ECO:0000256" key="1">
    <source>
        <dbReference type="ARBA" id="ARBA00022723"/>
    </source>
</evidence>
<dbReference type="SMART" id="SM00355">
    <property type="entry name" value="ZnF_C2H2"/>
    <property type="match status" value="4"/>
</dbReference>
<dbReference type="PANTHER" id="PTHR46600">
    <property type="entry name" value="THAP DOMAIN-CONTAINING"/>
    <property type="match status" value="1"/>
</dbReference>
<feature type="region of interest" description="Disordered" evidence="7">
    <location>
        <begin position="2220"/>
        <end position="2243"/>
    </location>
</feature>
<feature type="domain" description="THAP-type" evidence="9">
    <location>
        <begin position="5424"/>
        <end position="5497"/>
    </location>
</feature>
<dbReference type="GeneID" id="105232938"/>
<feature type="domain" description="THAP-type" evidence="9">
    <location>
        <begin position="3549"/>
        <end position="3624"/>
    </location>
</feature>
<feature type="region of interest" description="Disordered" evidence="7">
    <location>
        <begin position="712"/>
        <end position="812"/>
    </location>
</feature>
<keyword evidence="4 6" id="KW-0238">DNA-binding</keyword>
<feature type="domain" description="THAP-type" evidence="9">
    <location>
        <begin position="5069"/>
        <end position="5150"/>
    </location>
</feature>
<name>A0ABM3K7I8_BACDO</name>
<feature type="domain" description="THAP-type" evidence="9">
    <location>
        <begin position="4102"/>
        <end position="4184"/>
    </location>
</feature>
<feature type="compositionally biased region" description="Acidic residues" evidence="7">
    <location>
        <begin position="2613"/>
        <end position="2631"/>
    </location>
</feature>
<feature type="domain" description="THAP-type" evidence="9">
    <location>
        <begin position="1385"/>
        <end position="1465"/>
    </location>
</feature>
<feature type="domain" description="THAP-type" evidence="9">
    <location>
        <begin position="3123"/>
        <end position="3198"/>
    </location>
</feature>
<feature type="domain" description="THAP-type" evidence="9">
    <location>
        <begin position="3340"/>
        <end position="3413"/>
    </location>
</feature>
<accession>A0ABM3K7I8</accession>
<dbReference type="PROSITE" id="PS00028">
    <property type="entry name" value="ZINC_FINGER_C2H2_1"/>
    <property type="match status" value="3"/>
</dbReference>
<feature type="domain" description="C2H2-type" evidence="8">
    <location>
        <begin position="441"/>
        <end position="468"/>
    </location>
</feature>
<feature type="domain" description="THAP-type" evidence="9">
    <location>
        <begin position="3220"/>
        <end position="3314"/>
    </location>
</feature>
<feature type="compositionally biased region" description="Polar residues" evidence="7">
    <location>
        <begin position="792"/>
        <end position="801"/>
    </location>
</feature>
<feature type="domain" description="THAP-type" evidence="9">
    <location>
        <begin position="834"/>
        <end position="911"/>
    </location>
</feature>
<feature type="domain" description="THAP-type" evidence="9">
    <location>
        <begin position="4497"/>
        <end position="4576"/>
    </location>
</feature>
<feature type="domain" description="THAP-type" evidence="9">
    <location>
        <begin position="4812"/>
        <end position="4894"/>
    </location>
</feature>
<keyword evidence="3" id="KW-0862">Zinc</keyword>
<feature type="domain" description="THAP-type" evidence="9">
    <location>
        <begin position="5630"/>
        <end position="5705"/>
    </location>
</feature>
<feature type="domain" description="THAP-type" evidence="9">
    <location>
        <begin position="2250"/>
        <end position="2330"/>
    </location>
</feature>
<feature type="domain" description="THAP-type" evidence="9">
    <location>
        <begin position="4938"/>
        <end position="5012"/>
    </location>
</feature>
<evidence type="ECO:0000259" key="9">
    <source>
        <dbReference type="PROSITE" id="PS50950"/>
    </source>
</evidence>
<keyword evidence="1" id="KW-0479">Metal-binding</keyword>
<keyword evidence="2 5" id="KW-0863">Zinc-finger</keyword>
<evidence type="ECO:0000313" key="11">
    <source>
        <dbReference type="RefSeq" id="XP_049317457.1"/>
    </source>
</evidence>
<feature type="compositionally biased region" description="Polar residues" evidence="7">
    <location>
        <begin position="2680"/>
        <end position="2699"/>
    </location>
</feature>
<feature type="domain" description="THAP-type" evidence="9">
    <location>
        <begin position="1283"/>
        <end position="1359"/>
    </location>
</feature>
<reference evidence="10" key="1">
    <citation type="submission" date="2025-05" db="UniProtKB">
        <authorList>
            <consortium name="RefSeq"/>
        </authorList>
    </citation>
    <scope>NUCLEOTIDE SEQUENCE [LARGE SCALE GENOMIC DNA]</scope>
</reference>
<feature type="region of interest" description="Disordered" evidence="7">
    <location>
        <begin position="5040"/>
        <end position="5065"/>
    </location>
</feature>
<feature type="compositionally biased region" description="Polar residues" evidence="7">
    <location>
        <begin position="679"/>
        <end position="693"/>
    </location>
</feature>
<feature type="region of interest" description="Disordered" evidence="7">
    <location>
        <begin position="2451"/>
        <end position="2637"/>
    </location>
</feature>
<evidence type="ECO:0000313" key="10">
    <source>
        <dbReference type="Proteomes" id="UP001652620"/>
    </source>
</evidence>
<feature type="compositionally biased region" description="Basic residues" evidence="7">
    <location>
        <begin position="2666"/>
        <end position="2679"/>
    </location>
</feature>
<feature type="region of interest" description="Disordered" evidence="7">
    <location>
        <begin position="272"/>
        <end position="360"/>
    </location>
</feature>
<feature type="domain" description="THAP-type" evidence="9">
    <location>
        <begin position="4216"/>
        <end position="4297"/>
    </location>
</feature>
<feature type="region of interest" description="Disordered" evidence="7">
    <location>
        <begin position="611"/>
        <end position="695"/>
    </location>
</feature>
<dbReference type="Gene3D" id="6.20.210.20">
    <property type="entry name" value="THAP domain"/>
    <property type="match status" value="3"/>
</dbReference>
<evidence type="ECO:0000256" key="7">
    <source>
        <dbReference type="SAM" id="MobiDB-lite"/>
    </source>
</evidence>
<feature type="compositionally biased region" description="Polar residues" evidence="7">
    <location>
        <begin position="2651"/>
        <end position="2665"/>
    </location>
</feature>
<feature type="domain" description="THAP-type" evidence="9">
    <location>
        <begin position="3661"/>
        <end position="3737"/>
    </location>
</feature>
<dbReference type="PROSITE" id="PS50157">
    <property type="entry name" value="ZINC_FINGER_C2H2_2"/>
    <property type="match status" value="2"/>
</dbReference>
<dbReference type="SUPFAM" id="SSF57667">
    <property type="entry name" value="beta-beta-alpha zinc fingers"/>
    <property type="match status" value="2"/>
</dbReference>
<feature type="compositionally biased region" description="Basic residues" evidence="7">
    <location>
        <begin position="25"/>
        <end position="39"/>
    </location>
</feature>
<feature type="compositionally biased region" description="Acidic residues" evidence="7">
    <location>
        <begin position="2543"/>
        <end position="2580"/>
    </location>
</feature>
<feature type="domain" description="THAP-type" evidence="9">
    <location>
        <begin position="1024"/>
        <end position="1101"/>
    </location>
</feature>
<proteinExistence type="predicted"/>
<feature type="compositionally biased region" description="Low complexity" evidence="7">
    <location>
        <begin position="2705"/>
        <end position="2733"/>
    </location>
</feature>
<feature type="compositionally biased region" description="Acidic residues" evidence="7">
    <location>
        <begin position="2466"/>
        <end position="2490"/>
    </location>
</feature>
<dbReference type="SMART" id="SM00692">
    <property type="entry name" value="DM3"/>
    <property type="match status" value="36"/>
</dbReference>
<feature type="domain" description="THAP-type" evidence="9">
    <location>
        <begin position="3430"/>
        <end position="3505"/>
    </location>
</feature>
<feature type="domain" description="C2H2-type" evidence="8">
    <location>
        <begin position="497"/>
        <end position="524"/>
    </location>
</feature>
<evidence type="ECO:0000256" key="5">
    <source>
        <dbReference type="PROSITE-ProRule" id="PRU00042"/>
    </source>
</evidence>
<dbReference type="SUPFAM" id="SSF57716">
    <property type="entry name" value="Glucocorticoid receptor-like (DNA-binding domain)"/>
    <property type="match status" value="36"/>
</dbReference>
<feature type="compositionally biased region" description="Pro residues" evidence="7">
    <location>
        <begin position="615"/>
        <end position="626"/>
    </location>
</feature>
<dbReference type="InterPro" id="IPR006612">
    <property type="entry name" value="THAP_Znf"/>
</dbReference>
<feature type="compositionally biased region" description="Acidic residues" evidence="7">
    <location>
        <begin position="2502"/>
        <end position="2511"/>
    </location>
</feature>
<feature type="domain" description="THAP-type" evidence="9">
    <location>
        <begin position="932"/>
        <end position="1007"/>
    </location>
</feature>
<feature type="domain" description="THAP-type" evidence="9">
    <location>
        <begin position="4662"/>
        <end position="4737"/>
    </location>
</feature>
<dbReference type="Gene3D" id="3.30.160.60">
    <property type="entry name" value="Classic Zinc Finger"/>
    <property type="match status" value="2"/>
</dbReference>
<feature type="compositionally biased region" description="Acidic residues" evidence="7">
    <location>
        <begin position="2589"/>
        <end position="2598"/>
    </location>
</feature>
<dbReference type="SMART" id="SM00980">
    <property type="entry name" value="THAP"/>
    <property type="match status" value="37"/>
</dbReference>
<feature type="domain" description="THAP-type" evidence="9">
    <location>
        <begin position="1786"/>
        <end position="1862"/>
    </location>
</feature>
<protein>
    <submittedName>
        <fullName evidence="11">Uncharacterized protein LOC105232938 isoform X1</fullName>
    </submittedName>
</protein>
<feature type="domain" description="THAP-type" evidence="9">
    <location>
        <begin position="2912"/>
        <end position="2992"/>
    </location>
</feature>
<feature type="domain" description="THAP-type" evidence="9">
    <location>
        <begin position="5532"/>
        <end position="5613"/>
    </location>
</feature>
<feature type="domain" description="THAP-type" evidence="9">
    <location>
        <begin position="2110"/>
        <end position="2184"/>
    </location>
</feature>
<dbReference type="PROSITE" id="PS50950">
    <property type="entry name" value="ZF_THAP"/>
    <property type="match status" value="36"/>
</dbReference>
<evidence type="ECO:0000256" key="4">
    <source>
        <dbReference type="ARBA" id="ARBA00023125"/>
    </source>
</evidence>
<dbReference type="Proteomes" id="UP001652620">
    <property type="component" value="Chromosome 1"/>
</dbReference>
<evidence type="ECO:0000256" key="6">
    <source>
        <dbReference type="PROSITE-ProRule" id="PRU00309"/>
    </source>
</evidence>
<feature type="domain" description="THAP-type" evidence="9">
    <location>
        <begin position="3855"/>
        <end position="3933"/>
    </location>
</feature>
<dbReference type="Pfam" id="PF05485">
    <property type="entry name" value="THAP"/>
    <property type="match status" value="36"/>
</dbReference>
<feature type="domain" description="THAP-type" evidence="9">
    <location>
        <begin position="1188"/>
        <end position="1263"/>
    </location>
</feature>
<dbReference type="InterPro" id="IPR038441">
    <property type="entry name" value="THAP_Znf_sf"/>
</dbReference>
<organism evidence="10 11">
    <name type="scientific">Bactrocera dorsalis</name>
    <name type="common">Oriental fruit fly</name>
    <name type="synonym">Dacus dorsalis</name>
    <dbReference type="NCBI Taxonomy" id="27457"/>
    <lineage>
        <taxon>Eukaryota</taxon>
        <taxon>Metazoa</taxon>
        <taxon>Ecdysozoa</taxon>
        <taxon>Arthropoda</taxon>
        <taxon>Hexapoda</taxon>
        <taxon>Insecta</taxon>
        <taxon>Pterygota</taxon>
        <taxon>Neoptera</taxon>
        <taxon>Endopterygota</taxon>
        <taxon>Diptera</taxon>
        <taxon>Brachycera</taxon>
        <taxon>Muscomorpha</taxon>
        <taxon>Tephritoidea</taxon>
        <taxon>Tephritidae</taxon>
        <taxon>Bactrocera</taxon>
        <taxon>Bactrocera</taxon>
    </lineage>
</organism>
<feature type="domain" description="THAP-type" evidence="9">
    <location>
        <begin position="5719"/>
        <end position="5797"/>
    </location>
</feature>
<feature type="region of interest" description="Disordered" evidence="7">
    <location>
        <begin position="201"/>
        <end position="233"/>
    </location>
</feature>
<feature type="region of interest" description="Disordered" evidence="7">
    <location>
        <begin position="3524"/>
        <end position="3552"/>
    </location>
</feature>
<feature type="domain" description="THAP-type" evidence="9">
    <location>
        <begin position="3760"/>
        <end position="3838"/>
    </location>
</feature>
<dbReference type="PANTHER" id="PTHR46600:SF11">
    <property type="entry name" value="THAP DOMAIN-CONTAINING PROTEIN 10"/>
    <property type="match status" value="1"/>
</dbReference>
<evidence type="ECO:0000256" key="2">
    <source>
        <dbReference type="ARBA" id="ARBA00022771"/>
    </source>
</evidence>
<feature type="compositionally biased region" description="Acidic residues" evidence="7">
    <location>
        <begin position="5191"/>
        <end position="5201"/>
    </location>
</feature>